<organism evidence="1 2">
    <name type="scientific">Viridibacterium curvum</name>
    <dbReference type="NCBI Taxonomy" id="1101404"/>
    <lineage>
        <taxon>Bacteria</taxon>
        <taxon>Pseudomonadati</taxon>
        <taxon>Pseudomonadota</taxon>
        <taxon>Betaproteobacteria</taxon>
        <taxon>Rhodocyclales</taxon>
        <taxon>Rhodocyclaceae</taxon>
        <taxon>Viridibacterium</taxon>
    </lineage>
</organism>
<dbReference type="EMBL" id="BAABLD010000002">
    <property type="protein sequence ID" value="GAA5159527.1"/>
    <property type="molecule type" value="Genomic_DNA"/>
</dbReference>
<comment type="caution">
    <text evidence="1">The sequence shown here is derived from an EMBL/GenBank/DDBJ whole genome shotgun (WGS) entry which is preliminary data.</text>
</comment>
<accession>A0ABP9QCC7</accession>
<evidence type="ECO:0000313" key="2">
    <source>
        <dbReference type="Proteomes" id="UP001500547"/>
    </source>
</evidence>
<gene>
    <name evidence="1" type="ORF">GCM10025770_05950</name>
</gene>
<protein>
    <submittedName>
        <fullName evidence="1">Uncharacterized protein</fullName>
    </submittedName>
</protein>
<keyword evidence="2" id="KW-1185">Reference proteome</keyword>
<name>A0ABP9QCC7_9RHOO</name>
<proteinExistence type="predicted"/>
<reference evidence="2" key="1">
    <citation type="journal article" date="2019" name="Int. J. Syst. Evol. Microbiol.">
        <title>The Global Catalogue of Microorganisms (GCM) 10K type strain sequencing project: providing services to taxonomists for standard genome sequencing and annotation.</title>
        <authorList>
            <consortium name="The Broad Institute Genomics Platform"/>
            <consortium name="The Broad Institute Genome Sequencing Center for Infectious Disease"/>
            <person name="Wu L."/>
            <person name="Ma J."/>
        </authorList>
    </citation>
    <scope>NUCLEOTIDE SEQUENCE [LARGE SCALE GENOMIC DNA]</scope>
    <source>
        <strain evidence="2">JCM 18715</strain>
    </source>
</reference>
<evidence type="ECO:0000313" key="1">
    <source>
        <dbReference type="EMBL" id="GAA5159527.1"/>
    </source>
</evidence>
<dbReference type="Proteomes" id="UP001500547">
    <property type="component" value="Unassembled WGS sequence"/>
</dbReference>
<dbReference type="SUPFAM" id="SSF58104">
    <property type="entry name" value="Methyl-accepting chemotaxis protein (MCP) signaling domain"/>
    <property type="match status" value="1"/>
</dbReference>
<sequence>MGRSHTHSLEAQSQLTRLLALNALFDAARAGNEGAFAAARVQATVSAINKADLVDPASDADLQRCYSALLDASEPPAHLS</sequence>
<dbReference type="RefSeq" id="WP_345531349.1">
    <property type="nucleotide sequence ID" value="NZ_BAABLD010000002.1"/>
</dbReference>